<keyword evidence="1" id="KW-0175">Coiled coil</keyword>
<reference evidence="3" key="1">
    <citation type="journal article" date="2017" name="Nat. Commun.">
        <title>The North American bullfrog draft genome provides insight into hormonal regulation of long noncoding RNA.</title>
        <authorList>
            <person name="Hammond S.A."/>
            <person name="Warren R.L."/>
            <person name="Vandervalk B.P."/>
            <person name="Kucuk E."/>
            <person name="Khan H."/>
            <person name="Gibb E.A."/>
            <person name="Pandoh P."/>
            <person name="Kirk H."/>
            <person name="Zhao Y."/>
            <person name="Jones M."/>
            <person name="Mungall A.J."/>
            <person name="Coope R."/>
            <person name="Pleasance S."/>
            <person name="Moore R.A."/>
            <person name="Holt R.A."/>
            <person name="Round J.M."/>
            <person name="Ohora S."/>
            <person name="Walle B.V."/>
            <person name="Veldhoen N."/>
            <person name="Helbing C.C."/>
            <person name="Birol I."/>
        </authorList>
    </citation>
    <scope>NUCLEOTIDE SEQUENCE [LARGE SCALE GENOMIC DNA]</scope>
</reference>
<accession>A0A2G9S267</accession>
<keyword evidence="3" id="KW-1185">Reference proteome</keyword>
<proteinExistence type="predicted"/>
<organism evidence="2 3">
    <name type="scientific">Aquarana catesbeiana</name>
    <name type="common">American bullfrog</name>
    <name type="synonym">Rana catesbeiana</name>
    <dbReference type="NCBI Taxonomy" id="8400"/>
    <lineage>
        <taxon>Eukaryota</taxon>
        <taxon>Metazoa</taxon>
        <taxon>Chordata</taxon>
        <taxon>Craniata</taxon>
        <taxon>Vertebrata</taxon>
        <taxon>Euteleostomi</taxon>
        <taxon>Amphibia</taxon>
        <taxon>Batrachia</taxon>
        <taxon>Anura</taxon>
        <taxon>Neobatrachia</taxon>
        <taxon>Ranoidea</taxon>
        <taxon>Ranidae</taxon>
        <taxon>Aquarana</taxon>
    </lineage>
</organism>
<name>A0A2G9S267_AQUCT</name>
<feature type="coiled-coil region" evidence="1">
    <location>
        <begin position="4"/>
        <end position="38"/>
    </location>
</feature>
<protein>
    <submittedName>
        <fullName evidence="2">Uncharacterized protein</fullName>
    </submittedName>
</protein>
<gene>
    <name evidence="2" type="ORF">AB205_0107530</name>
</gene>
<evidence type="ECO:0000313" key="2">
    <source>
        <dbReference type="EMBL" id="PIO34200.1"/>
    </source>
</evidence>
<evidence type="ECO:0000256" key="1">
    <source>
        <dbReference type="SAM" id="Coils"/>
    </source>
</evidence>
<dbReference type="EMBL" id="KV928748">
    <property type="protein sequence ID" value="PIO34200.1"/>
    <property type="molecule type" value="Genomic_DNA"/>
</dbReference>
<dbReference type="Proteomes" id="UP000228934">
    <property type="component" value="Unassembled WGS sequence"/>
</dbReference>
<evidence type="ECO:0000313" key="3">
    <source>
        <dbReference type="Proteomes" id="UP000228934"/>
    </source>
</evidence>
<sequence>MKNQEQLAAELAEFTAKIALLEEAKKKKEEEASEWQQKVTSTFYQLYAFDIVNSFMRPIKQLMV</sequence>
<dbReference type="AlphaFoldDB" id="A0A2G9S267"/>
<feature type="non-terminal residue" evidence="2">
    <location>
        <position position="64"/>
    </location>
</feature>